<protein>
    <submittedName>
        <fullName evidence="4">MAM and LDL-receptor class A domain-containing protein 2</fullName>
    </submittedName>
</protein>
<dbReference type="EMBL" id="VSRR010024353">
    <property type="protein sequence ID" value="MPC66144.1"/>
    <property type="molecule type" value="Genomic_DNA"/>
</dbReference>
<keyword evidence="5" id="KW-1185">Reference proteome</keyword>
<keyword evidence="3" id="KW-1133">Transmembrane helix</keyword>
<dbReference type="InterPro" id="IPR036055">
    <property type="entry name" value="LDL_receptor-like_sf"/>
</dbReference>
<proteinExistence type="predicted"/>
<organism evidence="4 5">
    <name type="scientific">Portunus trituberculatus</name>
    <name type="common">Swimming crab</name>
    <name type="synonym">Neptunus trituberculatus</name>
    <dbReference type="NCBI Taxonomy" id="210409"/>
    <lineage>
        <taxon>Eukaryota</taxon>
        <taxon>Metazoa</taxon>
        <taxon>Ecdysozoa</taxon>
        <taxon>Arthropoda</taxon>
        <taxon>Crustacea</taxon>
        <taxon>Multicrustacea</taxon>
        <taxon>Malacostraca</taxon>
        <taxon>Eumalacostraca</taxon>
        <taxon>Eucarida</taxon>
        <taxon>Decapoda</taxon>
        <taxon>Pleocyemata</taxon>
        <taxon>Brachyura</taxon>
        <taxon>Eubrachyura</taxon>
        <taxon>Portunoidea</taxon>
        <taxon>Portunidae</taxon>
        <taxon>Portuninae</taxon>
        <taxon>Portunus</taxon>
    </lineage>
</organism>
<comment type="caution">
    <text evidence="4">The sequence shown here is derived from an EMBL/GenBank/DDBJ whole genome shotgun (WGS) entry which is preliminary data.</text>
</comment>
<dbReference type="Proteomes" id="UP000324222">
    <property type="component" value="Unassembled WGS sequence"/>
</dbReference>
<dbReference type="InterPro" id="IPR023415">
    <property type="entry name" value="LDLR_class-A_CS"/>
</dbReference>
<feature type="disulfide bond" evidence="2">
    <location>
        <begin position="78"/>
        <end position="90"/>
    </location>
</feature>
<accession>A0A5B7HBM9</accession>
<evidence type="ECO:0000256" key="1">
    <source>
        <dbReference type="ARBA" id="ARBA00023157"/>
    </source>
</evidence>
<dbReference type="Pfam" id="PF00057">
    <property type="entry name" value="Ldl_recept_a"/>
    <property type="match status" value="1"/>
</dbReference>
<dbReference type="InterPro" id="IPR002172">
    <property type="entry name" value="LDrepeatLR_classA_rpt"/>
</dbReference>
<keyword evidence="3" id="KW-0472">Membrane</keyword>
<dbReference type="SUPFAM" id="SSF57424">
    <property type="entry name" value="LDL receptor-like module"/>
    <property type="match status" value="1"/>
</dbReference>
<keyword evidence="3" id="KW-0812">Transmembrane</keyword>
<dbReference type="PROSITE" id="PS50068">
    <property type="entry name" value="LDLRA_2"/>
    <property type="match status" value="1"/>
</dbReference>
<keyword evidence="1 2" id="KW-1015">Disulfide bond</keyword>
<reference evidence="4 5" key="1">
    <citation type="submission" date="2019-05" db="EMBL/GenBank/DDBJ databases">
        <title>Another draft genome of Portunus trituberculatus and its Hox gene families provides insights of decapod evolution.</title>
        <authorList>
            <person name="Jeong J.-H."/>
            <person name="Song I."/>
            <person name="Kim S."/>
            <person name="Choi T."/>
            <person name="Kim D."/>
            <person name="Ryu S."/>
            <person name="Kim W."/>
        </authorList>
    </citation>
    <scope>NUCLEOTIDE SEQUENCE [LARGE SCALE GENOMIC DNA]</scope>
    <source>
        <tissue evidence="4">Muscle</tissue>
    </source>
</reference>
<sequence>MLLLPLLLDPLPHALTCKQETHLITYKHLGDLRVLRCVMVRGGGGSVAAVVVVVAAAWLSLLTAGAVVVVAGAAHSPCPVSEFTCENLRCVPKDRVCNGKDDCGDKSDEKPNCTRVFANPTLHFLTIKLHINPYPGDK</sequence>
<dbReference type="CDD" id="cd00112">
    <property type="entry name" value="LDLa"/>
    <property type="match status" value="1"/>
</dbReference>
<evidence type="ECO:0000313" key="5">
    <source>
        <dbReference type="Proteomes" id="UP000324222"/>
    </source>
</evidence>
<dbReference type="Gene3D" id="4.10.400.10">
    <property type="entry name" value="Low-density Lipoprotein Receptor"/>
    <property type="match status" value="1"/>
</dbReference>
<feature type="transmembrane region" description="Helical" evidence="3">
    <location>
        <begin position="48"/>
        <end position="74"/>
    </location>
</feature>
<name>A0A5B7HBM9_PORTR</name>
<evidence type="ECO:0000256" key="2">
    <source>
        <dbReference type="PROSITE-ProRule" id="PRU00124"/>
    </source>
</evidence>
<dbReference type="AlphaFoldDB" id="A0A5B7HBM9"/>
<evidence type="ECO:0000313" key="4">
    <source>
        <dbReference type="EMBL" id="MPC66144.1"/>
    </source>
</evidence>
<feature type="disulfide bond" evidence="2">
    <location>
        <begin position="85"/>
        <end position="103"/>
    </location>
</feature>
<dbReference type="PROSITE" id="PS01209">
    <property type="entry name" value="LDLRA_1"/>
    <property type="match status" value="1"/>
</dbReference>
<evidence type="ECO:0000256" key="3">
    <source>
        <dbReference type="SAM" id="Phobius"/>
    </source>
</evidence>
<dbReference type="SMART" id="SM00192">
    <property type="entry name" value="LDLa"/>
    <property type="match status" value="1"/>
</dbReference>
<keyword evidence="4" id="KW-0675">Receptor</keyword>
<dbReference type="OrthoDB" id="10037824at2759"/>
<comment type="caution">
    <text evidence="2">Lacks conserved residue(s) required for the propagation of feature annotation.</text>
</comment>
<gene>
    <name evidence="4" type="primary">MLRP2_6</name>
    <name evidence="4" type="ORF">E2C01_060289</name>
</gene>